<dbReference type="Proteomes" id="UP000885364">
    <property type="component" value="Unassembled WGS sequence"/>
</dbReference>
<dbReference type="Proteomes" id="UP000885417">
    <property type="component" value="Unassembled WGS sequence"/>
</dbReference>
<evidence type="ECO:0000313" key="2">
    <source>
        <dbReference type="EMBL" id="MHI24938.1"/>
    </source>
</evidence>
<accession>A0A3K8YFP8</accession>
<proteinExistence type="predicted"/>
<dbReference type="AlphaFoldDB" id="A0A3K8YFP8"/>
<gene>
    <name evidence="1" type="ORF">ED173_22800</name>
    <name evidence="2" type="ORF">EEM47_24925</name>
</gene>
<evidence type="ECO:0000313" key="1">
    <source>
        <dbReference type="EMBL" id="MFX65622.1"/>
    </source>
</evidence>
<name>A0A3K8YFP8_SALER</name>
<comment type="caution">
    <text evidence="2">The sequence shown here is derived from an EMBL/GenBank/DDBJ whole genome shotgun (WGS) entry which is preliminary data.</text>
</comment>
<organism evidence="2">
    <name type="scientific">Salmonella enterica</name>
    <name type="common">Salmonella choleraesuis</name>
    <dbReference type="NCBI Taxonomy" id="28901"/>
    <lineage>
        <taxon>Bacteria</taxon>
        <taxon>Pseudomonadati</taxon>
        <taxon>Pseudomonadota</taxon>
        <taxon>Gammaproteobacteria</taxon>
        <taxon>Enterobacterales</taxon>
        <taxon>Enterobacteriaceae</taxon>
        <taxon>Salmonella</taxon>
    </lineage>
</organism>
<sequence>MCYLVNFHDSKAKGISDYEGSSRDKQLFPGDIMESQGLIYDKKLKITPPPDGATFNRKSVEFFCYFFAKYSNRGKTKGLALS</sequence>
<protein>
    <submittedName>
        <fullName evidence="2">Uncharacterized protein</fullName>
    </submittedName>
</protein>
<dbReference type="EMBL" id="ROVY01000239">
    <property type="protein sequence ID" value="MHI24938.1"/>
    <property type="molecule type" value="Genomic_DNA"/>
</dbReference>
<reference evidence="2" key="1">
    <citation type="submission" date="2018-11" db="EMBL/GenBank/DDBJ databases">
        <authorList>
            <consortium name="PulseNet: The National Subtyping Network for Foodborne Disease Surveillance"/>
            <person name="Tarr C.L."/>
            <person name="Trees E."/>
            <person name="Katz L.S."/>
            <person name="Carleton-Romer H.A."/>
            <person name="Stroika S."/>
            <person name="Kucerova Z."/>
            <person name="Roache K.F."/>
            <person name="Sabol A.L."/>
            <person name="Besser J."/>
            <person name="Gerner-Smidt P."/>
        </authorList>
    </citation>
    <scope>NUCLEOTIDE SEQUENCE [LARGE SCALE GENOMIC DNA]</scope>
    <source>
        <strain evidence="1">PNUSAS059279</strain>
        <strain evidence="2">PNUSAS059688</strain>
    </source>
</reference>
<dbReference type="EMBL" id="RNGN01000205">
    <property type="protein sequence ID" value="MFX65622.1"/>
    <property type="molecule type" value="Genomic_DNA"/>
</dbReference>